<dbReference type="EMBL" id="JACRUO010000001">
    <property type="protein sequence ID" value="MBD3688662.1"/>
    <property type="molecule type" value="Genomic_DNA"/>
</dbReference>
<evidence type="ECO:0000313" key="3">
    <source>
        <dbReference type="Proteomes" id="UP000627538"/>
    </source>
</evidence>
<keyword evidence="3" id="KW-1185">Reference proteome</keyword>
<dbReference type="Proteomes" id="UP000627538">
    <property type="component" value="Unassembled WGS sequence"/>
</dbReference>
<name>A0A8I0GD35_9ACTO</name>
<protein>
    <submittedName>
        <fullName evidence="2">DUF4191 domain-containing protein</fullName>
    </submittedName>
</protein>
<feature type="transmembrane region" description="Helical" evidence="1">
    <location>
        <begin position="32"/>
        <end position="56"/>
    </location>
</feature>
<keyword evidence="1" id="KW-1133">Transmembrane helix</keyword>
<dbReference type="AlphaFoldDB" id="A0A8I0GD35"/>
<keyword evidence="1" id="KW-0472">Membrane</keyword>
<keyword evidence="1" id="KW-0812">Transmembrane</keyword>
<dbReference type="RefSeq" id="WP_191070775.1">
    <property type="nucleotide sequence ID" value="NZ_CP060506.1"/>
</dbReference>
<sequence length="236" mass="26499">MANDLTSQTPAKRRWYHNLQDAFRVTKRTYPWVGWVLALIPLVLVVLAIVVCLATSSPLLATIGWVVVALTAGAFIDTILLTRLLTQAMYRQIDGTQGAVQWVLSQIKRGWSIESEPVAMNRKQDLVWRLVGRPGIVLISEAPAQRAASLLGEEERKCRRVAQSVPVHTIQVGHGEGQVALKDLMRTLRKLPKSIAKDDVPLVAKRLESLRMRTQSIPRSVDPSRAKINRRMFRGR</sequence>
<reference evidence="2 3" key="1">
    <citation type="submission" date="2020-08" db="EMBL/GenBank/DDBJ databases">
        <title>Winkia gen. nov., sp. nov., isolated from faeces of the Anser albifrons in China.</title>
        <authorList>
            <person name="Liu Q."/>
        </authorList>
    </citation>
    <scope>NUCLEOTIDE SEQUENCE [LARGE SCALE GENOMIC DNA]</scope>
    <source>
        <strain evidence="2 3">C62</strain>
    </source>
</reference>
<comment type="caution">
    <text evidence="2">The sequence shown here is derived from an EMBL/GenBank/DDBJ whole genome shotgun (WGS) entry which is preliminary data.</text>
</comment>
<evidence type="ECO:0000256" key="1">
    <source>
        <dbReference type="SAM" id="Phobius"/>
    </source>
</evidence>
<dbReference type="InterPro" id="IPR025445">
    <property type="entry name" value="DUF4191"/>
</dbReference>
<feature type="transmembrane region" description="Helical" evidence="1">
    <location>
        <begin position="62"/>
        <end position="82"/>
    </location>
</feature>
<evidence type="ECO:0000313" key="2">
    <source>
        <dbReference type="EMBL" id="MBD3688662.1"/>
    </source>
</evidence>
<proteinExistence type="predicted"/>
<dbReference type="Pfam" id="PF13829">
    <property type="entry name" value="DUF4191"/>
    <property type="match status" value="1"/>
</dbReference>
<accession>A0A8I0GD35</accession>
<gene>
    <name evidence="2" type="ORF">H8R10_00165</name>
</gene>
<organism evidence="2 3">
    <name type="scientific">Nanchangia anserum</name>
    <dbReference type="NCBI Taxonomy" id="2692125"/>
    <lineage>
        <taxon>Bacteria</taxon>
        <taxon>Bacillati</taxon>
        <taxon>Actinomycetota</taxon>
        <taxon>Actinomycetes</taxon>
        <taxon>Actinomycetales</taxon>
        <taxon>Actinomycetaceae</taxon>
        <taxon>Nanchangia</taxon>
    </lineage>
</organism>